<evidence type="ECO:0000256" key="1">
    <source>
        <dbReference type="SAM" id="MobiDB-lite"/>
    </source>
</evidence>
<name>A0AAE4VH76_MYCFO</name>
<gene>
    <name evidence="2" type="ORF">R4485_29765</name>
</gene>
<dbReference type="EMBL" id="JAWLVV010000039">
    <property type="protein sequence ID" value="MDV7294349.1"/>
    <property type="molecule type" value="Genomic_DNA"/>
</dbReference>
<reference evidence="2" key="1">
    <citation type="submission" date="2023-10" db="EMBL/GenBank/DDBJ databases">
        <title>Mycolicibacterium fortuitum clinical isolates causing pulmonary infections in humans.</title>
        <authorList>
            <person name="Mejia-Ponce P.M."/>
            <person name="Zenteno-Cuevas R."/>
            <person name="Licona-Cassani C."/>
        </authorList>
    </citation>
    <scope>NUCLEOTIDE SEQUENCE</scope>
    <source>
        <strain evidence="2">M8</strain>
    </source>
</reference>
<dbReference type="AlphaFoldDB" id="A0AAE4VH76"/>
<organism evidence="2 3">
    <name type="scientific">Mycolicibacterium fortuitum</name>
    <name type="common">Mycobacterium fortuitum</name>
    <dbReference type="NCBI Taxonomy" id="1766"/>
    <lineage>
        <taxon>Bacteria</taxon>
        <taxon>Bacillati</taxon>
        <taxon>Actinomycetota</taxon>
        <taxon>Actinomycetes</taxon>
        <taxon>Mycobacteriales</taxon>
        <taxon>Mycobacteriaceae</taxon>
        <taxon>Mycolicibacterium</taxon>
    </lineage>
</organism>
<feature type="region of interest" description="Disordered" evidence="1">
    <location>
        <begin position="107"/>
        <end position="130"/>
    </location>
</feature>
<accession>A0AAE4VH76</accession>
<dbReference type="RefSeq" id="WP_317722577.1">
    <property type="nucleotide sequence ID" value="NZ_JAWLVK010000038.1"/>
</dbReference>
<comment type="caution">
    <text evidence="2">The sequence shown here is derived from an EMBL/GenBank/DDBJ whole genome shotgun (WGS) entry which is preliminary data.</text>
</comment>
<evidence type="ECO:0000313" key="3">
    <source>
        <dbReference type="Proteomes" id="UP001186041"/>
    </source>
</evidence>
<evidence type="ECO:0000313" key="2">
    <source>
        <dbReference type="EMBL" id="MDV7294349.1"/>
    </source>
</evidence>
<proteinExistence type="predicted"/>
<protein>
    <submittedName>
        <fullName evidence="2">Uncharacterized protein</fullName>
    </submittedName>
</protein>
<sequence>MAAKAGRFYEIRKQLGDKPYELTEEIHITPMDLDRREAWRKASYQSEAEPYLHARALAEGKEREVVDHGDAIARALFGDQYDAVKALCGGDARLWDAVLNDVKEFNKIDGTPSEASPEADAEGNASATPA</sequence>
<dbReference type="Proteomes" id="UP001186041">
    <property type="component" value="Unassembled WGS sequence"/>
</dbReference>